<comment type="caution">
    <text evidence="2">The sequence shown here is derived from an EMBL/GenBank/DDBJ whole genome shotgun (WGS) entry which is preliminary data.</text>
</comment>
<feature type="compositionally biased region" description="Polar residues" evidence="1">
    <location>
        <begin position="76"/>
        <end position="88"/>
    </location>
</feature>
<gene>
    <name evidence="2" type="ORF">AVEN_86833_1</name>
</gene>
<proteinExistence type="predicted"/>
<accession>A0A4Y2D1H1</accession>
<keyword evidence="3" id="KW-1185">Reference proteome</keyword>
<evidence type="ECO:0000256" key="1">
    <source>
        <dbReference type="SAM" id="MobiDB-lite"/>
    </source>
</evidence>
<name>A0A4Y2D1H1_ARAVE</name>
<protein>
    <submittedName>
        <fullName evidence="2">Uncharacterized protein</fullName>
    </submittedName>
</protein>
<feature type="compositionally biased region" description="Low complexity" evidence="1">
    <location>
        <begin position="53"/>
        <end position="64"/>
    </location>
</feature>
<dbReference type="OrthoDB" id="10342687at2759"/>
<evidence type="ECO:0000313" key="2">
    <source>
        <dbReference type="EMBL" id="GBM09957.1"/>
    </source>
</evidence>
<reference evidence="2 3" key="1">
    <citation type="journal article" date="2019" name="Sci. Rep.">
        <title>Orb-weaving spider Araneus ventricosus genome elucidates the spidroin gene catalogue.</title>
        <authorList>
            <person name="Kono N."/>
            <person name="Nakamura H."/>
            <person name="Ohtoshi R."/>
            <person name="Moran D.A.P."/>
            <person name="Shinohara A."/>
            <person name="Yoshida Y."/>
            <person name="Fujiwara M."/>
            <person name="Mori M."/>
            <person name="Tomita M."/>
            <person name="Arakawa K."/>
        </authorList>
    </citation>
    <scope>NUCLEOTIDE SEQUENCE [LARGE SCALE GENOMIC DNA]</scope>
</reference>
<evidence type="ECO:0000313" key="3">
    <source>
        <dbReference type="Proteomes" id="UP000499080"/>
    </source>
</evidence>
<dbReference type="AlphaFoldDB" id="A0A4Y2D1H1"/>
<sequence>MTLSYHFTKPSAENTQLWWESVLSNKLSRINIAKLISFLTENENLIKQPPDAPSSSDSDPDFSPSPRPQTYGLRPSRSSLPRTLISPPTTIRHASEGEALNFRGWLFLELFAPFSGRRDCLTQLFPAVRHAKQQQIRKESVLLTNRFHRGLTLRIGELSSSGRGKRTLSVKARNKQIILCGWLFYPKDDRWTLSRCCPTKRHSVVCQRAGVVDSVRCRAEARFVPREDPKKTVQQSFPLRQVIQNESNVDKTLRLALPVGRPTFRLASCMKNMYEVYPQTPIPPFWGC</sequence>
<organism evidence="2 3">
    <name type="scientific">Araneus ventricosus</name>
    <name type="common">Orbweaver spider</name>
    <name type="synonym">Epeira ventricosa</name>
    <dbReference type="NCBI Taxonomy" id="182803"/>
    <lineage>
        <taxon>Eukaryota</taxon>
        <taxon>Metazoa</taxon>
        <taxon>Ecdysozoa</taxon>
        <taxon>Arthropoda</taxon>
        <taxon>Chelicerata</taxon>
        <taxon>Arachnida</taxon>
        <taxon>Araneae</taxon>
        <taxon>Araneomorphae</taxon>
        <taxon>Entelegynae</taxon>
        <taxon>Araneoidea</taxon>
        <taxon>Araneidae</taxon>
        <taxon>Araneus</taxon>
    </lineage>
</organism>
<dbReference type="EMBL" id="BGPR01000278">
    <property type="protein sequence ID" value="GBM09957.1"/>
    <property type="molecule type" value="Genomic_DNA"/>
</dbReference>
<feature type="region of interest" description="Disordered" evidence="1">
    <location>
        <begin position="46"/>
        <end position="88"/>
    </location>
</feature>
<dbReference type="Proteomes" id="UP000499080">
    <property type="component" value="Unassembled WGS sequence"/>
</dbReference>